<dbReference type="GO" id="GO:0005829">
    <property type="term" value="C:cytosol"/>
    <property type="evidence" value="ECO:0007669"/>
    <property type="project" value="TreeGrafter"/>
</dbReference>
<keyword evidence="4" id="KW-0378">Hydrolase</keyword>
<comment type="caution">
    <text evidence="4">The sequence shown here is derived from an EMBL/GenBank/DDBJ whole genome shotgun (WGS) entry which is preliminary data.</text>
</comment>
<evidence type="ECO:0000313" key="4">
    <source>
        <dbReference type="EMBL" id="KAF9451589.1"/>
    </source>
</evidence>
<dbReference type="InterPro" id="IPR005887">
    <property type="entry name" value="GH92_a_mannosidase_put"/>
</dbReference>
<dbReference type="SUPFAM" id="SSF48208">
    <property type="entry name" value="Six-hairpin glycosidases"/>
    <property type="match status" value="1"/>
</dbReference>
<feature type="chain" id="PRO_5040249572" evidence="1">
    <location>
        <begin position="26"/>
        <end position="839"/>
    </location>
</feature>
<dbReference type="InterPro" id="IPR050883">
    <property type="entry name" value="PNGase"/>
</dbReference>
<evidence type="ECO:0000256" key="1">
    <source>
        <dbReference type="SAM" id="SignalP"/>
    </source>
</evidence>
<dbReference type="GO" id="GO:0000224">
    <property type="term" value="F:peptide-N4-(N-acetyl-beta-glucosaminyl)asparagine amidase activity"/>
    <property type="evidence" value="ECO:0007669"/>
    <property type="project" value="TreeGrafter"/>
</dbReference>
<dbReference type="Gene3D" id="1.20.1610.10">
    <property type="entry name" value="alpha-1,2-mannosidases domains"/>
    <property type="match status" value="1"/>
</dbReference>
<dbReference type="Gene3D" id="2.70.98.10">
    <property type="match status" value="1"/>
</dbReference>
<feature type="domain" description="Glycosyl hydrolase family 92" evidence="2">
    <location>
        <begin position="306"/>
        <end position="800"/>
    </location>
</feature>
<feature type="signal peptide" evidence="1">
    <location>
        <begin position="1"/>
        <end position="25"/>
    </location>
</feature>
<gene>
    <name evidence="4" type="ORF">P691DRAFT_807444</name>
</gene>
<dbReference type="InterPro" id="IPR041371">
    <property type="entry name" value="GH92_N"/>
</dbReference>
<dbReference type="Gene3D" id="1.20.1050.60">
    <property type="entry name" value="alpha-1,2-mannosidase"/>
    <property type="match status" value="1"/>
</dbReference>
<dbReference type="GO" id="GO:0005975">
    <property type="term" value="P:carbohydrate metabolic process"/>
    <property type="evidence" value="ECO:0007669"/>
    <property type="project" value="InterPro"/>
</dbReference>
<evidence type="ECO:0000259" key="3">
    <source>
        <dbReference type="Pfam" id="PF17678"/>
    </source>
</evidence>
<dbReference type="Proteomes" id="UP000807342">
    <property type="component" value="Unassembled WGS sequence"/>
</dbReference>
<dbReference type="GO" id="GO:0005634">
    <property type="term" value="C:nucleus"/>
    <property type="evidence" value="ECO:0007669"/>
    <property type="project" value="TreeGrafter"/>
</dbReference>
<organism evidence="4 5">
    <name type="scientific">Macrolepiota fuliginosa MF-IS2</name>
    <dbReference type="NCBI Taxonomy" id="1400762"/>
    <lineage>
        <taxon>Eukaryota</taxon>
        <taxon>Fungi</taxon>
        <taxon>Dikarya</taxon>
        <taxon>Basidiomycota</taxon>
        <taxon>Agaricomycotina</taxon>
        <taxon>Agaricomycetes</taxon>
        <taxon>Agaricomycetidae</taxon>
        <taxon>Agaricales</taxon>
        <taxon>Agaricineae</taxon>
        <taxon>Agaricaceae</taxon>
        <taxon>Macrolepiota</taxon>
    </lineage>
</organism>
<protein>
    <submittedName>
        <fullName evidence="4">Glycoside hydrolase family 92 protein</fullName>
    </submittedName>
</protein>
<evidence type="ECO:0000259" key="2">
    <source>
        <dbReference type="Pfam" id="PF07971"/>
    </source>
</evidence>
<dbReference type="InterPro" id="IPR014718">
    <property type="entry name" value="GH-type_carb-bd"/>
</dbReference>
<dbReference type="InterPro" id="IPR008928">
    <property type="entry name" value="6-hairpin_glycosidase_sf"/>
</dbReference>
<dbReference type="InterPro" id="IPR012939">
    <property type="entry name" value="Glyco_hydro_92"/>
</dbReference>
<dbReference type="EMBL" id="MU151083">
    <property type="protein sequence ID" value="KAF9451589.1"/>
    <property type="molecule type" value="Genomic_DNA"/>
</dbReference>
<dbReference type="Gene3D" id="3.30.2080.10">
    <property type="entry name" value="GH92 mannosidase domain"/>
    <property type="match status" value="1"/>
</dbReference>
<dbReference type="PANTHER" id="PTHR12143:SF25">
    <property type="entry name" value="FAMILY PROTEIN, PUTATIVE (AFU_ORTHOLOGUE AFUA_1G10790)-RELATED"/>
    <property type="match status" value="1"/>
</dbReference>
<proteinExistence type="predicted"/>
<keyword evidence="1" id="KW-0732">Signal</keyword>
<sequence length="839" mass="90382">MYVGYGGRMGVSWLLLFLSVAKVQADSNLTSLVNLFIGTASGANGGSGGNSFPGAAIPHGMAKVGIDVSTAPRQAGYISDNSSITGISLMHDEGTGGNTNGGYGIFPLFPLINCNFTSCPVGLSARQALRAAGTDAASPGYFTSTFVNDIKLETTSTRRAGLIRFTFPPSATSNHVVVDLSNDLQRSFHGGVMSIGPNGRVQLQGTFLQSYGLDNYTAYACYDFIQPSNNKSSPISTYGTYKSTSTSSPNTITISPITNSSTGSLSFPFTSNTNPTQAGALLQFNNTLTGGVVTARFGVSMISSQQACDNAESEIGDEWNFDGIRETSRSMWEEVLERVGVDTSKEDKTVVELLYSSLYRATLVPANLTGENPYWVSSDPFFDALFCSWDTFRTVHPLLSLIAPREWADIVRSYIDGWRHTGFIPECRANTKDGFVQGGSDGMPILGDFATKYHQFSGELAVPTDDLYQALVDTAENTPPDWTRVGRENTGWKTFGYIPTDWDDPSGSVGLPTREASRAFEYSVGDFGVRQAAIALNKSVDDAEKYTNRSMNFVNMWDAGLVDDGFQGFAQRRFTNGTFAFSPPNACSPIDPVSHSCARGTDNNVGFYESSSWEMSFFAPQSMSTIVRLMGGEDTFIQRVDHYFSKGYFQAGNEPSFAVPWAYHYANRPDLTARRVRGVVYGNFGTGIGGIPGNDDSGAMAALLTFHLLGLYPVPSSTQLLIGSPFLSSYSIKTSVSSTQTFATTVRVANFDSGTLVQNPANNTRLYVQSVTIDGNPWKSRCWIDFWALLNSTEVVIEVGSDPGVDVGCGTDEGALPLSLETGGFGAPIPTGVNPPNER</sequence>
<dbReference type="PANTHER" id="PTHR12143">
    <property type="entry name" value="PEPTIDE N-GLYCANASE PNGASE -RELATED"/>
    <property type="match status" value="1"/>
</dbReference>
<dbReference type="OrthoDB" id="449263at2759"/>
<evidence type="ECO:0000313" key="5">
    <source>
        <dbReference type="Proteomes" id="UP000807342"/>
    </source>
</evidence>
<keyword evidence="5" id="KW-1185">Reference proteome</keyword>
<dbReference type="GO" id="GO:0006516">
    <property type="term" value="P:glycoprotein catabolic process"/>
    <property type="evidence" value="ECO:0007669"/>
    <property type="project" value="TreeGrafter"/>
</dbReference>
<dbReference type="NCBIfam" id="TIGR01180">
    <property type="entry name" value="aman2_put"/>
    <property type="match status" value="1"/>
</dbReference>
<name>A0A9P5XJL9_9AGAR</name>
<dbReference type="GO" id="GO:0030246">
    <property type="term" value="F:carbohydrate binding"/>
    <property type="evidence" value="ECO:0007669"/>
    <property type="project" value="InterPro"/>
</dbReference>
<dbReference type="Pfam" id="PF17678">
    <property type="entry name" value="Glyco_hydro_92N"/>
    <property type="match status" value="1"/>
</dbReference>
<feature type="domain" description="Glycosyl hydrolase family 92 N-terminal" evidence="3">
    <location>
        <begin position="32"/>
        <end position="300"/>
    </location>
</feature>
<dbReference type="Pfam" id="PF07971">
    <property type="entry name" value="Glyco_hydro_92"/>
    <property type="match status" value="1"/>
</dbReference>
<dbReference type="AlphaFoldDB" id="A0A9P5XJL9"/>
<accession>A0A9P5XJL9</accession>
<reference evidence="4" key="1">
    <citation type="submission" date="2020-11" db="EMBL/GenBank/DDBJ databases">
        <authorList>
            <consortium name="DOE Joint Genome Institute"/>
            <person name="Ahrendt S."/>
            <person name="Riley R."/>
            <person name="Andreopoulos W."/>
            <person name="Labutti K."/>
            <person name="Pangilinan J."/>
            <person name="Ruiz-Duenas F.J."/>
            <person name="Barrasa J.M."/>
            <person name="Sanchez-Garcia M."/>
            <person name="Camarero S."/>
            <person name="Miyauchi S."/>
            <person name="Serrano A."/>
            <person name="Linde D."/>
            <person name="Babiker R."/>
            <person name="Drula E."/>
            <person name="Ayuso-Fernandez I."/>
            <person name="Pacheco R."/>
            <person name="Padilla G."/>
            <person name="Ferreira P."/>
            <person name="Barriuso J."/>
            <person name="Kellner H."/>
            <person name="Castanera R."/>
            <person name="Alfaro M."/>
            <person name="Ramirez L."/>
            <person name="Pisabarro A.G."/>
            <person name="Kuo A."/>
            <person name="Tritt A."/>
            <person name="Lipzen A."/>
            <person name="He G."/>
            <person name="Yan M."/>
            <person name="Ng V."/>
            <person name="Cullen D."/>
            <person name="Martin F."/>
            <person name="Rosso M.-N."/>
            <person name="Henrissat B."/>
            <person name="Hibbett D."/>
            <person name="Martinez A.T."/>
            <person name="Grigoriev I.V."/>
        </authorList>
    </citation>
    <scope>NUCLEOTIDE SEQUENCE</scope>
    <source>
        <strain evidence="4">MF-IS2</strain>
    </source>
</reference>